<comment type="caution">
    <text evidence="1">The sequence shown here is derived from an EMBL/GenBank/DDBJ whole genome shotgun (WGS) entry which is preliminary data.</text>
</comment>
<proteinExistence type="predicted"/>
<reference evidence="1 2" key="1">
    <citation type="journal article" date="2021" name="Nat. Commun.">
        <title>Genetic determinants of endophytism in the Arabidopsis root mycobiome.</title>
        <authorList>
            <person name="Mesny F."/>
            <person name="Miyauchi S."/>
            <person name="Thiergart T."/>
            <person name="Pickel B."/>
            <person name="Atanasova L."/>
            <person name="Karlsson M."/>
            <person name="Huettel B."/>
            <person name="Barry K.W."/>
            <person name="Haridas S."/>
            <person name="Chen C."/>
            <person name="Bauer D."/>
            <person name="Andreopoulos W."/>
            <person name="Pangilinan J."/>
            <person name="LaButti K."/>
            <person name="Riley R."/>
            <person name="Lipzen A."/>
            <person name="Clum A."/>
            <person name="Drula E."/>
            <person name="Henrissat B."/>
            <person name="Kohler A."/>
            <person name="Grigoriev I.V."/>
            <person name="Martin F.M."/>
            <person name="Hacquard S."/>
        </authorList>
    </citation>
    <scope>NUCLEOTIDE SEQUENCE [LARGE SCALE GENOMIC DNA]</scope>
    <source>
        <strain evidence="1 2">MPI-SDFR-AT-0079</strain>
    </source>
</reference>
<organism evidence="1 2">
    <name type="scientific">Chaetomium tenue</name>
    <dbReference type="NCBI Taxonomy" id="1854479"/>
    <lineage>
        <taxon>Eukaryota</taxon>
        <taxon>Fungi</taxon>
        <taxon>Dikarya</taxon>
        <taxon>Ascomycota</taxon>
        <taxon>Pezizomycotina</taxon>
        <taxon>Sordariomycetes</taxon>
        <taxon>Sordariomycetidae</taxon>
        <taxon>Sordariales</taxon>
        <taxon>Chaetomiaceae</taxon>
        <taxon>Chaetomium</taxon>
    </lineage>
</organism>
<accession>A0ACB7PDA7</accession>
<name>A0ACB7PDA7_9PEZI</name>
<dbReference type="EMBL" id="JAGIZQ010000003">
    <property type="protein sequence ID" value="KAH6637050.1"/>
    <property type="molecule type" value="Genomic_DNA"/>
</dbReference>
<keyword evidence="2" id="KW-1185">Reference proteome</keyword>
<dbReference type="Proteomes" id="UP000724584">
    <property type="component" value="Unassembled WGS sequence"/>
</dbReference>
<evidence type="ECO:0000313" key="2">
    <source>
        <dbReference type="Proteomes" id="UP000724584"/>
    </source>
</evidence>
<protein>
    <submittedName>
        <fullName evidence="1">Uncharacterized protein</fullName>
    </submittedName>
</protein>
<evidence type="ECO:0000313" key="1">
    <source>
        <dbReference type="EMBL" id="KAH6637050.1"/>
    </source>
</evidence>
<gene>
    <name evidence="1" type="ORF">F5144DRAFT_569544</name>
</gene>
<sequence length="100" mass="11298">MWAGLIAVVVSGCGPWPVVAGPASATSLRKPTKILHTVCTKHPKEQAVFTDHRHCAPPKCKLLYCVDFIHLWLIRRRVCKWELTLVGSMPARQLKLQRPF</sequence>